<sequence>TFQHNDREINKYQLFTDEESFNNLINQKCSSEQTLVQSLQHFFTGFKHQLYSCFNKIYEFYLIPNYHTGENIKDGIEDIEKHLIESLSIVKDIKRSDLSIDYLNDITIEDDKKILLLESFNYYLKKDKINNKSLDIDDLKIPKYLNEIIGLQNPLSLCSEINDLQ</sequence>
<evidence type="ECO:0000313" key="2">
    <source>
        <dbReference type="Proteomes" id="UP000789920"/>
    </source>
</evidence>
<protein>
    <submittedName>
        <fullName evidence="1">28947_t:CDS:1</fullName>
    </submittedName>
</protein>
<organism evidence="1 2">
    <name type="scientific">Racocetra persica</name>
    <dbReference type="NCBI Taxonomy" id="160502"/>
    <lineage>
        <taxon>Eukaryota</taxon>
        <taxon>Fungi</taxon>
        <taxon>Fungi incertae sedis</taxon>
        <taxon>Mucoromycota</taxon>
        <taxon>Glomeromycotina</taxon>
        <taxon>Glomeromycetes</taxon>
        <taxon>Diversisporales</taxon>
        <taxon>Gigasporaceae</taxon>
        <taxon>Racocetra</taxon>
    </lineage>
</organism>
<dbReference type="EMBL" id="CAJVQC010001142">
    <property type="protein sequence ID" value="CAG8488361.1"/>
    <property type="molecule type" value="Genomic_DNA"/>
</dbReference>
<keyword evidence="2" id="KW-1185">Reference proteome</keyword>
<proteinExistence type="predicted"/>
<feature type="non-terminal residue" evidence="1">
    <location>
        <position position="1"/>
    </location>
</feature>
<evidence type="ECO:0000313" key="1">
    <source>
        <dbReference type="EMBL" id="CAG8488361.1"/>
    </source>
</evidence>
<gene>
    <name evidence="1" type="ORF">RPERSI_LOCUS1276</name>
</gene>
<dbReference type="Proteomes" id="UP000789920">
    <property type="component" value="Unassembled WGS sequence"/>
</dbReference>
<name>A0ACA9KR97_9GLOM</name>
<accession>A0ACA9KR97</accession>
<comment type="caution">
    <text evidence="1">The sequence shown here is derived from an EMBL/GenBank/DDBJ whole genome shotgun (WGS) entry which is preliminary data.</text>
</comment>
<reference evidence="1" key="1">
    <citation type="submission" date="2021-06" db="EMBL/GenBank/DDBJ databases">
        <authorList>
            <person name="Kallberg Y."/>
            <person name="Tangrot J."/>
            <person name="Rosling A."/>
        </authorList>
    </citation>
    <scope>NUCLEOTIDE SEQUENCE</scope>
    <source>
        <strain evidence="1">MA461A</strain>
    </source>
</reference>